<dbReference type="AlphaFoldDB" id="A0A2N3IGK0"/>
<sequence>MEPILLKNTICTEDIDHLILKGVHDMDINQDKRDEIESESKKLSDNFVKIIDYHMHNGENPDASYTFRIAVNFNNFTEQYRQAFVENYKKDVLIGFGISAIWMGILNGLDAESGIMPNHPLKREIAACLRTISEILDNKG</sequence>
<evidence type="ECO:0000313" key="1">
    <source>
        <dbReference type="EMBL" id="PKQ69411.1"/>
    </source>
</evidence>
<proteinExistence type="predicted"/>
<keyword evidence="2" id="KW-1185">Reference proteome</keyword>
<protein>
    <submittedName>
        <fullName evidence="1">Uncharacterized protein</fullName>
    </submittedName>
</protein>
<evidence type="ECO:0000313" key="2">
    <source>
        <dbReference type="Proteomes" id="UP000233618"/>
    </source>
</evidence>
<dbReference type="EMBL" id="MVDE01000001">
    <property type="protein sequence ID" value="PKQ69411.1"/>
    <property type="molecule type" value="Genomic_DNA"/>
</dbReference>
<dbReference type="RefSeq" id="WP_101307824.1">
    <property type="nucleotide sequence ID" value="NZ_CAXXEE010000003.1"/>
</dbReference>
<name>A0A2N3IGK0_9BACT</name>
<reference evidence="1 2" key="1">
    <citation type="journal article" date="2017" name="Front. Microbiol.">
        <title>Labilibaculum manganireducens gen. nov., sp. nov. and Labilibaculum filiforme sp. nov., Novel Bacteroidetes Isolated from Subsurface Sediments of the Baltic Sea.</title>
        <authorList>
            <person name="Vandieken V."/>
            <person name="Marshall I.P."/>
            <person name="Niemann H."/>
            <person name="Engelen B."/>
            <person name="Cypionka H."/>
        </authorList>
    </citation>
    <scope>NUCLEOTIDE SEQUENCE [LARGE SCALE GENOMIC DNA]</scope>
    <source>
        <strain evidence="1 2">59.10-2M</strain>
    </source>
</reference>
<organism evidence="1 2">
    <name type="scientific">Labilibaculum manganireducens</name>
    <dbReference type="NCBI Taxonomy" id="1940525"/>
    <lineage>
        <taxon>Bacteria</taxon>
        <taxon>Pseudomonadati</taxon>
        <taxon>Bacteroidota</taxon>
        <taxon>Bacteroidia</taxon>
        <taxon>Marinilabiliales</taxon>
        <taxon>Marinifilaceae</taxon>
        <taxon>Labilibaculum</taxon>
    </lineage>
</organism>
<accession>A0A2N3IGK0</accession>
<gene>
    <name evidence="1" type="ORF">BZG01_00305</name>
</gene>
<dbReference type="Proteomes" id="UP000233618">
    <property type="component" value="Unassembled WGS sequence"/>
</dbReference>
<comment type="caution">
    <text evidence="1">The sequence shown here is derived from an EMBL/GenBank/DDBJ whole genome shotgun (WGS) entry which is preliminary data.</text>
</comment>